<dbReference type="Gene3D" id="3.10.450.50">
    <property type="match status" value="1"/>
</dbReference>
<name>A0A4P6ZY85_9BACL</name>
<feature type="domain" description="DUF4440" evidence="1">
    <location>
        <begin position="11"/>
        <end position="108"/>
    </location>
</feature>
<keyword evidence="3" id="KW-1185">Reference proteome</keyword>
<protein>
    <submittedName>
        <fullName evidence="2">DUF4440 domain-containing protein</fullName>
    </submittedName>
</protein>
<dbReference type="InterPro" id="IPR032710">
    <property type="entry name" value="NTF2-like_dom_sf"/>
</dbReference>
<accession>A0A4P6ZY85</accession>
<dbReference type="KEGG" id="panc:E2636_07740"/>
<dbReference type="Proteomes" id="UP000294292">
    <property type="component" value="Chromosome"/>
</dbReference>
<dbReference type="InterPro" id="IPR027843">
    <property type="entry name" value="DUF4440"/>
</dbReference>
<reference evidence="2 3" key="1">
    <citation type="submission" date="2019-03" db="EMBL/GenBank/DDBJ databases">
        <title>Complete genome sequence of Paenisporosarcina antarctica CGMCC 1.6503T.</title>
        <authorList>
            <person name="Rong J.-C."/>
            <person name="Chi N.-Y."/>
            <person name="Zhang Q.-F."/>
        </authorList>
    </citation>
    <scope>NUCLEOTIDE SEQUENCE [LARGE SCALE GENOMIC DNA]</scope>
    <source>
        <strain evidence="2 3">CGMCC 1.6503</strain>
    </source>
</reference>
<dbReference type="RefSeq" id="WP_134209679.1">
    <property type="nucleotide sequence ID" value="NZ_CP038015.1"/>
</dbReference>
<organism evidence="2 3">
    <name type="scientific">Paenisporosarcina antarctica</name>
    <dbReference type="NCBI Taxonomy" id="417367"/>
    <lineage>
        <taxon>Bacteria</taxon>
        <taxon>Bacillati</taxon>
        <taxon>Bacillota</taxon>
        <taxon>Bacilli</taxon>
        <taxon>Bacillales</taxon>
        <taxon>Caryophanaceae</taxon>
        <taxon>Paenisporosarcina</taxon>
    </lineage>
</organism>
<evidence type="ECO:0000259" key="1">
    <source>
        <dbReference type="Pfam" id="PF14534"/>
    </source>
</evidence>
<sequence length="126" mass="14907">MELQITLKEHLRQLEEKLLHPEIRTSPEEIEKLLENDFFEFGSSGNVWYKDGIQKDGIGVVKMLLSNFEIHQLAPNIVLTTYRIFNEVKMQHTLRSSIWKFSDGIWKMFFHQGTPTQSETCEYRNC</sequence>
<evidence type="ECO:0000313" key="3">
    <source>
        <dbReference type="Proteomes" id="UP000294292"/>
    </source>
</evidence>
<gene>
    <name evidence="2" type="ORF">E2636_07740</name>
</gene>
<dbReference type="EMBL" id="CP038015">
    <property type="protein sequence ID" value="QBP41019.1"/>
    <property type="molecule type" value="Genomic_DNA"/>
</dbReference>
<dbReference type="SUPFAM" id="SSF54427">
    <property type="entry name" value="NTF2-like"/>
    <property type="match status" value="1"/>
</dbReference>
<proteinExistence type="predicted"/>
<dbReference type="OrthoDB" id="121974at2"/>
<dbReference type="AlphaFoldDB" id="A0A4P6ZY85"/>
<evidence type="ECO:0000313" key="2">
    <source>
        <dbReference type="EMBL" id="QBP41019.1"/>
    </source>
</evidence>
<dbReference type="Pfam" id="PF14534">
    <property type="entry name" value="DUF4440"/>
    <property type="match status" value="1"/>
</dbReference>